<dbReference type="Proteomes" id="UP000002051">
    <property type="component" value="Chromosome 4"/>
</dbReference>
<sequence length="131" mass="13706">MKLMLLATFLLIISRALAISNEQDFNSKQPHELNGSLDGNGNIEVSTRLNHRVAMMESNEHKHELSVTIRKGGGIGRGVGAGAGAGIIGAGVIGGSTAYHGSHRSNSSAPSLSAGPYVCVSTFLLCLSFWL</sequence>
<evidence type="ECO:0000313" key="2">
    <source>
        <dbReference type="EMBL" id="KEH28564.1"/>
    </source>
</evidence>
<accession>A0A072UFN5</accession>
<gene>
    <name evidence="2" type="ordered locus">MTR_4g007570</name>
</gene>
<dbReference type="EMBL" id="CM001220">
    <property type="protein sequence ID" value="KEH28564.1"/>
    <property type="molecule type" value="Genomic_DNA"/>
</dbReference>
<organism evidence="2 4">
    <name type="scientific">Medicago truncatula</name>
    <name type="common">Barrel medic</name>
    <name type="synonym">Medicago tribuloides</name>
    <dbReference type="NCBI Taxonomy" id="3880"/>
    <lineage>
        <taxon>Eukaryota</taxon>
        <taxon>Viridiplantae</taxon>
        <taxon>Streptophyta</taxon>
        <taxon>Embryophyta</taxon>
        <taxon>Tracheophyta</taxon>
        <taxon>Spermatophyta</taxon>
        <taxon>Magnoliopsida</taxon>
        <taxon>eudicotyledons</taxon>
        <taxon>Gunneridae</taxon>
        <taxon>Pentapetalae</taxon>
        <taxon>rosids</taxon>
        <taxon>fabids</taxon>
        <taxon>Fabales</taxon>
        <taxon>Fabaceae</taxon>
        <taxon>Papilionoideae</taxon>
        <taxon>50 kb inversion clade</taxon>
        <taxon>NPAAA clade</taxon>
        <taxon>Hologalegina</taxon>
        <taxon>IRL clade</taxon>
        <taxon>Trifolieae</taxon>
        <taxon>Medicago</taxon>
    </lineage>
</organism>
<dbReference type="EnsemblPlants" id="KEH28564">
    <property type="protein sequence ID" value="KEH28564"/>
    <property type="gene ID" value="MTR_4g007570"/>
</dbReference>
<reference evidence="3" key="3">
    <citation type="submission" date="2015-04" db="UniProtKB">
        <authorList>
            <consortium name="EnsemblPlants"/>
        </authorList>
    </citation>
    <scope>IDENTIFICATION</scope>
    <source>
        <strain evidence="3">cv. Jemalong A17</strain>
    </source>
</reference>
<feature type="chain" id="PRO_5014499589" evidence="1">
    <location>
        <begin position="19"/>
        <end position="131"/>
    </location>
</feature>
<evidence type="ECO:0000256" key="1">
    <source>
        <dbReference type="SAM" id="SignalP"/>
    </source>
</evidence>
<evidence type="ECO:0000313" key="4">
    <source>
        <dbReference type="Proteomes" id="UP000002051"/>
    </source>
</evidence>
<evidence type="ECO:0000313" key="3">
    <source>
        <dbReference type="EnsemblPlants" id="KEH28564"/>
    </source>
</evidence>
<protein>
    <submittedName>
        <fullName evidence="2">GRP family</fullName>
    </submittedName>
</protein>
<keyword evidence="1" id="KW-0732">Signal</keyword>
<dbReference type="AlphaFoldDB" id="A0A072UFN5"/>
<keyword evidence="4" id="KW-1185">Reference proteome</keyword>
<proteinExistence type="predicted"/>
<dbReference type="ExpressionAtlas" id="A0A072UFN5">
    <property type="expression patterns" value="differential"/>
</dbReference>
<reference evidence="2 4" key="1">
    <citation type="journal article" date="2011" name="Nature">
        <title>The Medicago genome provides insight into the evolution of rhizobial symbioses.</title>
        <authorList>
            <person name="Young N.D."/>
            <person name="Debelle F."/>
            <person name="Oldroyd G.E."/>
            <person name="Geurts R."/>
            <person name="Cannon S.B."/>
            <person name="Udvardi M.K."/>
            <person name="Benedito V.A."/>
            <person name="Mayer K.F."/>
            <person name="Gouzy J."/>
            <person name="Schoof H."/>
            <person name="Van de Peer Y."/>
            <person name="Proost S."/>
            <person name="Cook D.R."/>
            <person name="Meyers B.C."/>
            <person name="Spannagl M."/>
            <person name="Cheung F."/>
            <person name="De Mita S."/>
            <person name="Krishnakumar V."/>
            <person name="Gundlach H."/>
            <person name="Zhou S."/>
            <person name="Mudge J."/>
            <person name="Bharti A.K."/>
            <person name="Murray J.D."/>
            <person name="Naoumkina M.A."/>
            <person name="Rosen B."/>
            <person name="Silverstein K.A."/>
            <person name="Tang H."/>
            <person name="Rombauts S."/>
            <person name="Zhao P.X."/>
            <person name="Zhou P."/>
            <person name="Barbe V."/>
            <person name="Bardou P."/>
            <person name="Bechner M."/>
            <person name="Bellec A."/>
            <person name="Berger A."/>
            <person name="Berges H."/>
            <person name="Bidwell S."/>
            <person name="Bisseling T."/>
            <person name="Choisne N."/>
            <person name="Couloux A."/>
            <person name="Denny R."/>
            <person name="Deshpande S."/>
            <person name="Dai X."/>
            <person name="Doyle J.J."/>
            <person name="Dudez A.M."/>
            <person name="Farmer A.D."/>
            <person name="Fouteau S."/>
            <person name="Franken C."/>
            <person name="Gibelin C."/>
            <person name="Gish J."/>
            <person name="Goldstein S."/>
            <person name="Gonzalez A.J."/>
            <person name="Green P.J."/>
            <person name="Hallab A."/>
            <person name="Hartog M."/>
            <person name="Hua A."/>
            <person name="Humphray S.J."/>
            <person name="Jeong D.H."/>
            <person name="Jing Y."/>
            <person name="Jocker A."/>
            <person name="Kenton S.M."/>
            <person name="Kim D.J."/>
            <person name="Klee K."/>
            <person name="Lai H."/>
            <person name="Lang C."/>
            <person name="Lin S."/>
            <person name="Macmil S.L."/>
            <person name="Magdelenat G."/>
            <person name="Matthews L."/>
            <person name="McCorrison J."/>
            <person name="Monaghan E.L."/>
            <person name="Mun J.H."/>
            <person name="Najar F.Z."/>
            <person name="Nicholson C."/>
            <person name="Noirot C."/>
            <person name="O'Bleness M."/>
            <person name="Paule C.R."/>
            <person name="Poulain J."/>
            <person name="Prion F."/>
            <person name="Qin B."/>
            <person name="Qu C."/>
            <person name="Retzel E.F."/>
            <person name="Riddle C."/>
            <person name="Sallet E."/>
            <person name="Samain S."/>
            <person name="Samson N."/>
            <person name="Sanders I."/>
            <person name="Saurat O."/>
            <person name="Scarpelli C."/>
            <person name="Schiex T."/>
            <person name="Segurens B."/>
            <person name="Severin A.J."/>
            <person name="Sherrier D.J."/>
            <person name="Shi R."/>
            <person name="Sims S."/>
            <person name="Singer S.R."/>
            <person name="Sinharoy S."/>
            <person name="Sterck L."/>
            <person name="Viollet A."/>
            <person name="Wang B.B."/>
            <person name="Wang K."/>
            <person name="Wang M."/>
            <person name="Wang X."/>
            <person name="Warfsmann J."/>
            <person name="Weissenbach J."/>
            <person name="White D.D."/>
            <person name="White J.D."/>
            <person name="Wiley G.B."/>
            <person name="Wincker P."/>
            <person name="Xing Y."/>
            <person name="Yang L."/>
            <person name="Yao Z."/>
            <person name="Ying F."/>
            <person name="Zhai J."/>
            <person name="Zhou L."/>
            <person name="Zuber A."/>
            <person name="Denarie J."/>
            <person name="Dixon R.A."/>
            <person name="May G.D."/>
            <person name="Schwartz D.C."/>
            <person name="Rogers J."/>
            <person name="Quetier F."/>
            <person name="Town C.D."/>
            <person name="Roe B.A."/>
        </authorList>
    </citation>
    <scope>NUCLEOTIDE SEQUENCE [LARGE SCALE GENOMIC DNA]</scope>
    <source>
        <strain evidence="2">A17</strain>
        <strain evidence="3 4">cv. Jemalong A17</strain>
    </source>
</reference>
<reference evidence="2 4" key="2">
    <citation type="journal article" date="2014" name="BMC Genomics">
        <title>An improved genome release (version Mt4.0) for the model legume Medicago truncatula.</title>
        <authorList>
            <person name="Tang H."/>
            <person name="Krishnakumar V."/>
            <person name="Bidwell S."/>
            <person name="Rosen B."/>
            <person name="Chan A."/>
            <person name="Zhou S."/>
            <person name="Gentzbittel L."/>
            <person name="Childs K.L."/>
            <person name="Yandell M."/>
            <person name="Gundlach H."/>
            <person name="Mayer K.F."/>
            <person name="Schwartz D.C."/>
            <person name="Town C.D."/>
        </authorList>
    </citation>
    <scope>GENOME REANNOTATION</scope>
    <source>
        <strain evidence="2">A17</strain>
        <strain evidence="3 4">cv. Jemalong A17</strain>
    </source>
</reference>
<name>A0A072UFN5_MEDTR</name>
<feature type="signal peptide" evidence="1">
    <location>
        <begin position="1"/>
        <end position="18"/>
    </location>
</feature>